<keyword evidence="3" id="KW-0520">NAD</keyword>
<sequence>MKVAVFSAKPYDREYLSQVHATRYGLANTTDNPHVKGSLAPRTELIFHDFPLSVETVPLAVGATAVCVFVNDTLNGSVLKALRREGVRAILLRCAGYNNLDLKEAERLGFFVANVPSYSPEAVAEFAIALIQTLNRKTHRAYNRVREGNFNLDGLLGRTLYGKTVGIIGTGKIGISLARILQGFGCKLIAYDPYPTDSFKPYGEYASLDELLPQCDFVSLHCPLTDQTKHIINKQTLAKMKKDAMLVNTSRGGLINTKAVIDALKSHQLGGLALDVYEGESALFYQDHSGHIIQDDELMRLTTFHNVIICGHQAFFTEEALTEIAESTLSNLEDFLKRVPCKNSLVSDGHLLSGTRRDSVPVRI</sequence>
<dbReference type="AlphaFoldDB" id="F8MZB3"/>
<dbReference type="Pfam" id="PF00389">
    <property type="entry name" value="2-Hacid_dh"/>
    <property type="match status" value="1"/>
</dbReference>
<dbReference type="HOGENOM" id="CLU_019796_1_1_1"/>
<dbReference type="Proteomes" id="UP000008065">
    <property type="component" value="Unassembled WGS sequence"/>
</dbReference>
<dbReference type="InterPro" id="IPR058205">
    <property type="entry name" value="D-LDH-like"/>
</dbReference>
<evidence type="ECO:0000256" key="2">
    <source>
        <dbReference type="ARBA" id="ARBA00023002"/>
    </source>
</evidence>
<dbReference type="PROSITE" id="PS00671">
    <property type="entry name" value="D_2_HYDROXYACID_DH_3"/>
    <property type="match status" value="1"/>
</dbReference>
<dbReference type="PROSITE" id="PS00670">
    <property type="entry name" value="D_2_HYDROXYACID_DH_2"/>
    <property type="match status" value="1"/>
</dbReference>
<feature type="domain" description="D-isomer specific 2-hydroxyacid dehydrogenase NAD-binding" evidence="6">
    <location>
        <begin position="129"/>
        <end position="314"/>
    </location>
</feature>
<keyword evidence="2 4" id="KW-0560">Oxidoreductase</keyword>
<dbReference type="PANTHER" id="PTHR43026:SF1">
    <property type="entry name" value="2-HYDROXYACID DEHYDROGENASE HOMOLOG 1-RELATED"/>
    <property type="match status" value="1"/>
</dbReference>
<dbReference type="Pfam" id="PF02826">
    <property type="entry name" value="2-Hacid_dh_C"/>
    <property type="match status" value="1"/>
</dbReference>
<organism evidence="7 8">
    <name type="scientific">Neurospora tetrasperma (strain FGSC 2508 / ATCC MYA-4615 / P0657)</name>
    <dbReference type="NCBI Taxonomy" id="510951"/>
    <lineage>
        <taxon>Eukaryota</taxon>
        <taxon>Fungi</taxon>
        <taxon>Dikarya</taxon>
        <taxon>Ascomycota</taxon>
        <taxon>Pezizomycotina</taxon>
        <taxon>Sordariomycetes</taxon>
        <taxon>Sordariomycetidae</taxon>
        <taxon>Sordariales</taxon>
        <taxon>Sordariaceae</taxon>
        <taxon>Neurospora</taxon>
    </lineage>
</organism>
<dbReference type="CDD" id="cd12183">
    <property type="entry name" value="LDH_like_2"/>
    <property type="match status" value="1"/>
</dbReference>
<dbReference type="GO" id="GO:0051287">
    <property type="term" value="F:NAD binding"/>
    <property type="evidence" value="ECO:0007669"/>
    <property type="project" value="InterPro"/>
</dbReference>
<accession>F8MZB3</accession>
<evidence type="ECO:0000256" key="3">
    <source>
        <dbReference type="ARBA" id="ARBA00023027"/>
    </source>
</evidence>
<dbReference type="InterPro" id="IPR029753">
    <property type="entry name" value="D-isomer_DH_CS"/>
</dbReference>
<dbReference type="SUPFAM" id="SSF52283">
    <property type="entry name" value="Formate/glycerate dehydrogenase catalytic domain-like"/>
    <property type="match status" value="1"/>
</dbReference>
<gene>
    <name evidence="7" type="ORF">NEUTE1DRAFT_71181</name>
</gene>
<evidence type="ECO:0000259" key="5">
    <source>
        <dbReference type="Pfam" id="PF00389"/>
    </source>
</evidence>
<dbReference type="OrthoDB" id="298012at2759"/>
<dbReference type="GeneID" id="20829506"/>
<dbReference type="PROSITE" id="PS00065">
    <property type="entry name" value="D_2_HYDROXYACID_DH_1"/>
    <property type="match status" value="1"/>
</dbReference>
<dbReference type="KEGG" id="nte:NEUTE1DRAFT71181"/>
<keyword evidence="8" id="KW-1185">Reference proteome</keyword>
<dbReference type="GO" id="GO:0008720">
    <property type="term" value="F:D-lactate dehydrogenase (NAD+) activity"/>
    <property type="evidence" value="ECO:0007669"/>
    <property type="project" value="TreeGrafter"/>
</dbReference>
<dbReference type="RefSeq" id="XP_009855650.1">
    <property type="nucleotide sequence ID" value="XM_009857348.1"/>
</dbReference>
<dbReference type="Gene3D" id="3.40.50.720">
    <property type="entry name" value="NAD(P)-binding Rossmann-like Domain"/>
    <property type="match status" value="2"/>
</dbReference>
<dbReference type="EMBL" id="GL891382">
    <property type="protein sequence ID" value="EGO52004.1"/>
    <property type="molecule type" value="Genomic_DNA"/>
</dbReference>
<dbReference type="InterPro" id="IPR029752">
    <property type="entry name" value="D-isomer_DH_CS1"/>
</dbReference>
<dbReference type="InterPro" id="IPR006139">
    <property type="entry name" value="D-isomer_2_OHA_DH_cat_dom"/>
</dbReference>
<dbReference type="InterPro" id="IPR006140">
    <property type="entry name" value="D-isomer_DH_NAD-bd"/>
</dbReference>
<feature type="domain" description="D-isomer specific 2-hydroxyacid dehydrogenase catalytic" evidence="5">
    <location>
        <begin position="18"/>
        <end position="344"/>
    </location>
</feature>
<dbReference type="PANTHER" id="PTHR43026">
    <property type="entry name" value="2-HYDROXYACID DEHYDROGENASE HOMOLOG 1-RELATED"/>
    <property type="match status" value="1"/>
</dbReference>
<evidence type="ECO:0000259" key="6">
    <source>
        <dbReference type="Pfam" id="PF02826"/>
    </source>
</evidence>
<evidence type="ECO:0000313" key="8">
    <source>
        <dbReference type="Proteomes" id="UP000008065"/>
    </source>
</evidence>
<evidence type="ECO:0000313" key="7">
    <source>
        <dbReference type="EMBL" id="EGO52004.1"/>
    </source>
</evidence>
<evidence type="ECO:0000256" key="4">
    <source>
        <dbReference type="RuleBase" id="RU003719"/>
    </source>
</evidence>
<protein>
    <recommendedName>
        <fullName evidence="9">D-lactate dehydrogenase</fullName>
    </recommendedName>
</protein>
<dbReference type="SUPFAM" id="SSF51735">
    <property type="entry name" value="NAD(P)-binding Rossmann-fold domains"/>
    <property type="match status" value="1"/>
</dbReference>
<dbReference type="VEuPathDB" id="FungiDB:NEUTE1DRAFT_71181"/>
<name>F8MZB3_NEUT8</name>
<reference evidence="8" key="1">
    <citation type="journal article" date="2011" name="Genetics">
        <title>Massive changes in genome architecture accompany the transition to self-fertility in the filamentous fungus Neurospora tetrasperma.</title>
        <authorList>
            <person name="Ellison C.E."/>
            <person name="Stajich J.E."/>
            <person name="Jacobson D.J."/>
            <person name="Natvig D.O."/>
            <person name="Lapidus A."/>
            <person name="Foster B."/>
            <person name="Aerts A."/>
            <person name="Riley R."/>
            <person name="Lindquist E.A."/>
            <person name="Grigoriev I.V."/>
            <person name="Taylor J.W."/>
        </authorList>
    </citation>
    <scope>NUCLEOTIDE SEQUENCE [LARGE SCALE GENOMIC DNA]</scope>
    <source>
        <strain evidence="8">FGSC 2508 / P0657</strain>
    </source>
</reference>
<evidence type="ECO:0008006" key="9">
    <source>
        <dbReference type="Google" id="ProtNLM"/>
    </source>
</evidence>
<dbReference type="InterPro" id="IPR036291">
    <property type="entry name" value="NAD(P)-bd_dom_sf"/>
</dbReference>
<comment type="similarity">
    <text evidence="1 4">Belongs to the D-isomer specific 2-hydroxyacid dehydrogenase family.</text>
</comment>
<evidence type="ECO:0000256" key="1">
    <source>
        <dbReference type="ARBA" id="ARBA00005854"/>
    </source>
</evidence>
<proteinExistence type="inferred from homology"/>